<evidence type="ECO:0000256" key="2">
    <source>
        <dbReference type="SAM" id="Phobius"/>
    </source>
</evidence>
<evidence type="ECO:0008006" key="5">
    <source>
        <dbReference type="Google" id="ProtNLM"/>
    </source>
</evidence>
<feature type="compositionally biased region" description="Low complexity" evidence="1">
    <location>
        <begin position="205"/>
        <end position="224"/>
    </location>
</feature>
<feature type="compositionally biased region" description="Pro residues" evidence="1">
    <location>
        <begin position="279"/>
        <end position="289"/>
    </location>
</feature>
<name>A0A1Y1URH9_9TREE</name>
<dbReference type="GO" id="GO:0005741">
    <property type="term" value="C:mitochondrial outer membrane"/>
    <property type="evidence" value="ECO:0007669"/>
    <property type="project" value="InterPro"/>
</dbReference>
<dbReference type="GO" id="GO:0070096">
    <property type="term" value="P:mitochondrial outer membrane translocase complex assembly"/>
    <property type="evidence" value="ECO:0007669"/>
    <property type="project" value="TreeGrafter"/>
</dbReference>
<dbReference type="Proteomes" id="UP000193218">
    <property type="component" value="Unassembled WGS sequence"/>
</dbReference>
<keyword evidence="2" id="KW-1133">Transmembrane helix</keyword>
<dbReference type="RefSeq" id="XP_021874347.1">
    <property type="nucleotide sequence ID" value="XM_022014299.1"/>
</dbReference>
<dbReference type="AlphaFoldDB" id="A0A1Y1URH9"/>
<keyword evidence="2" id="KW-0812">Transmembrane</keyword>
<comment type="caution">
    <text evidence="3">The sequence shown here is derived from an EMBL/GenBank/DDBJ whole genome shotgun (WGS) entry which is preliminary data.</text>
</comment>
<organism evidence="3 4">
    <name type="scientific">Kockovaella imperatae</name>
    <dbReference type="NCBI Taxonomy" id="4999"/>
    <lineage>
        <taxon>Eukaryota</taxon>
        <taxon>Fungi</taxon>
        <taxon>Dikarya</taxon>
        <taxon>Basidiomycota</taxon>
        <taxon>Agaricomycotina</taxon>
        <taxon>Tremellomycetes</taxon>
        <taxon>Tremellales</taxon>
        <taxon>Cuniculitremaceae</taxon>
        <taxon>Kockovaella</taxon>
    </lineage>
</organism>
<feature type="compositionally biased region" description="Basic and acidic residues" evidence="1">
    <location>
        <begin position="44"/>
        <end position="53"/>
    </location>
</feature>
<accession>A0A1Y1URH9</accession>
<feature type="region of interest" description="Disordered" evidence="1">
    <location>
        <begin position="1"/>
        <end position="296"/>
    </location>
</feature>
<dbReference type="GeneID" id="33556107"/>
<feature type="compositionally biased region" description="Low complexity" evidence="1">
    <location>
        <begin position="149"/>
        <end position="161"/>
    </location>
</feature>
<dbReference type="OrthoDB" id="5529571at2759"/>
<dbReference type="InterPro" id="IPR013262">
    <property type="entry name" value="OMP_MIM1/TOM13_mt"/>
</dbReference>
<keyword evidence="2" id="KW-0472">Membrane</keyword>
<feature type="compositionally biased region" description="Basic and acidic residues" evidence="1">
    <location>
        <begin position="120"/>
        <end position="143"/>
    </location>
</feature>
<reference evidence="3 4" key="1">
    <citation type="submission" date="2017-03" db="EMBL/GenBank/DDBJ databases">
        <title>Widespread Adenine N6-methylation of Active Genes in Fungi.</title>
        <authorList>
            <consortium name="DOE Joint Genome Institute"/>
            <person name="Mondo S.J."/>
            <person name="Dannebaum R.O."/>
            <person name="Kuo R.C."/>
            <person name="Louie K.B."/>
            <person name="Bewick A.J."/>
            <person name="Labutti K."/>
            <person name="Haridas S."/>
            <person name="Kuo A."/>
            <person name="Salamov A."/>
            <person name="Ahrendt S.R."/>
            <person name="Lau R."/>
            <person name="Bowen B.P."/>
            <person name="Lipzen A."/>
            <person name="Sullivan W."/>
            <person name="Andreopoulos W.B."/>
            <person name="Clum A."/>
            <person name="Lindquist E."/>
            <person name="Daum C."/>
            <person name="Northen T.R."/>
            <person name="Ramamoorthy G."/>
            <person name="Schmitz R.J."/>
            <person name="Gryganskyi A."/>
            <person name="Culley D."/>
            <person name="Magnuson J."/>
            <person name="James T.Y."/>
            <person name="O'Malley M.A."/>
            <person name="Stajich J.E."/>
            <person name="Spatafora J.W."/>
            <person name="Visel A."/>
            <person name="Grigoriev I.V."/>
        </authorList>
    </citation>
    <scope>NUCLEOTIDE SEQUENCE [LARGE SCALE GENOMIC DNA]</scope>
    <source>
        <strain evidence="3 4">NRRL Y-17943</strain>
    </source>
</reference>
<dbReference type="PANTHER" id="PTHR28241">
    <property type="entry name" value="MITOCHONDRIAL IMPORT PROTEIN 1"/>
    <property type="match status" value="1"/>
</dbReference>
<sequence length="380" mass="40781">MSDTRNDADQELVSAGMASGMEDSLGSILGNSFSIPKPTPKPTADSERTKETSAESEAAEAPTIQDDDVPGMDTWKETYEGYLSHWQAESAEAREKALQTREKYEREEEERQKASSGKTAAEKKEQQRQAKLEADAERLRMELEGGTQAGSSSSNKGRASSVVDGRGVTDEDRLAGQALSVGQSRPEVKQTAYDPTTSTEPLPPSMKQSMTSSSSPYDPSSPSSFHKIESGTLSRHSATSQAWEEISGHSSSPDQASPHGQSEDDDMVRISRPGSQRPGGPPSGPPAQPPSLTLSLFTGPSGSMSFPRILAVLGINLVLPFINGVMLGFGEIFAREFVKVGRIWWRTGGNFWAMMMGQEEPRGFGGARGVSGVGLRGNGY</sequence>
<feature type="compositionally biased region" description="Basic and acidic residues" evidence="1">
    <location>
        <begin position="91"/>
        <end position="113"/>
    </location>
</feature>
<gene>
    <name evidence="3" type="ORF">BD324DRAFT_611731</name>
</gene>
<dbReference type="GO" id="GO:0045040">
    <property type="term" value="P:protein insertion into mitochondrial outer membrane"/>
    <property type="evidence" value="ECO:0007669"/>
    <property type="project" value="TreeGrafter"/>
</dbReference>
<dbReference type="EMBL" id="NBSH01000001">
    <property type="protein sequence ID" value="ORX40668.1"/>
    <property type="molecule type" value="Genomic_DNA"/>
</dbReference>
<dbReference type="PANTHER" id="PTHR28241:SF1">
    <property type="entry name" value="MITOCHONDRIAL IMPORT PROTEIN 1"/>
    <property type="match status" value="1"/>
</dbReference>
<dbReference type="InParanoid" id="A0A1Y1URH9"/>
<feature type="transmembrane region" description="Helical" evidence="2">
    <location>
        <begin position="309"/>
        <end position="329"/>
    </location>
</feature>
<keyword evidence="4" id="KW-1185">Reference proteome</keyword>
<feature type="compositionally biased region" description="Polar residues" evidence="1">
    <location>
        <begin position="231"/>
        <end position="260"/>
    </location>
</feature>
<protein>
    <recommendedName>
        <fullName evidence="5">Outer membrane protein TOM13-domain-containing protein</fullName>
    </recommendedName>
</protein>
<dbReference type="Pfam" id="PF08219">
    <property type="entry name" value="TOM13"/>
    <property type="match status" value="1"/>
</dbReference>
<evidence type="ECO:0000313" key="3">
    <source>
        <dbReference type="EMBL" id="ORX40668.1"/>
    </source>
</evidence>
<proteinExistence type="predicted"/>
<evidence type="ECO:0000256" key="1">
    <source>
        <dbReference type="SAM" id="MobiDB-lite"/>
    </source>
</evidence>
<evidence type="ECO:0000313" key="4">
    <source>
        <dbReference type="Proteomes" id="UP000193218"/>
    </source>
</evidence>